<accession>A0ACC2K049</accession>
<evidence type="ECO:0000313" key="2">
    <source>
        <dbReference type="Proteomes" id="UP001153332"/>
    </source>
</evidence>
<dbReference type="Proteomes" id="UP001153332">
    <property type="component" value="Unassembled WGS sequence"/>
</dbReference>
<sequence length="749" mass="86194">MSSNSVETEALDKQDKPTKRSRKSLEQGNDNEKDTISIPKKKPRYTGTLGEAVSPLIIHAVRCSEGKWSGEDESSDEDEYGDEDEYEPAHKSHPSHSYFKDVPALYRDDTRASPLRGVDPILDLPEYQELHEDAAVTIFRWYDCGTYHRSLKDEFHKVLTGPKLARIPSALRPYCFALRRNGPQATMFRETIEMSQKLTFTLEGILQPQHQTQSPNPKLATRQESPYLLLYHSQPLLKQFLNNANDQDQKGYVGVLCQYLETFDTEYEVARAQFTAGIVSKRNFNKLFEPGDIILASKENDPLVYKIVGCPKPSDTIQLRTSLVVYTWMFNGVFYQSKRDWFISWPQEAKEREEIPLTMLSAYPLKYNRDGLADRLKERGQLFWKCRHRQYVDYNVPRQVLDVQTVSSRYMIDMKIYNELHTTLPTAAPPNSVSLTEEDMRAENPPDPEMVFLLPSTIRGFGMPDKKWHTLMLKYVQPVTWNKTAFERLVLEFPKKELIKALVHIHMSNSESADIIEGKGNGLIILLHGGPGTGKTLTAESVAELAERPLYRVTCGDVGTDPEEVEKYLDSAFYIGNIWKAVVLLDESDVFLEERTQADLQRNALVSVFLRAIEYYDGILILTSNRVGSFDEAFKSRVQLAIHYPPLTNDGRWEIWMNFFNMLQEGGRNANFRELKNKVDVLARQQLNGRQIRNAIRTASQLAMYRQETLGFTHLEQTIKITNEFEEYIEKTHGHTAKEWAQSQNLRSE</sequence>
<protein>
    <submittedName>
        <fullName evidence="1">Uncharacterized protein</fullName>
    </submittedName>
</protein>
<evidence type="ECO:0000313" key="1">
    <source>
        <dbReference type="EMBL" id="KAJ8133091.1"/>
    </source>
</evidence>
<dbReference type="EMBL" id="JAPUUL010000046">
    <property type="protein sequence ID" value="KAJ8133091.1"/>
    <property type="molecule type" value="Genomic_DNA"/>
</dbReference>
<reference evidence="1" key="1">
    <citation type="submission" date="2022-12" db="EMBL/GenBank/DDBJ databases">
        <title>Genome Sequence of Lasiodiplodia mahajangana.</title>
        <authorList>
            <person name="Buettner E."/>
        </authorList>
    </citation>
    <scope>NUCLEOTIDE SEQUENCE</scope>
    <source>
        <strain evidence="1">VT137</strain>
    </source>
</reference>
<comment type="caution">
    <text evidence="1">The sequence shown here is derived from an EMBL/GenBank/DDBJ whole genome shotgun (WGS) entry which is preliminary data.</text>
</comment>
<gene>
    <name evidence="1" type="ORF">O1611_g531</name>
</gene>
<proteinExistence type="predicted"/>
<organism evidence="1 2">
    <name type="scientific">Lasiodiplodia mahajangana</name>
    <dbReference type="NCBI Taxonomy" id="1108764"/>
    <lineage>
        <taxon>Eukaryota</taxon>
        <taxon>Fungi</taxon>
        <taxon>Dikarya</taxon>
        <taxon>Ascomycota</taxon>
        <taxon>Pezizomycotina</taxon>
        <taxon>Dothideomycetes</taxon>
        <taxon>Dothideomycetes incertae sedis</taxon>
        <taxon>Botryosphaeriales</taxon>
        <taxon>Botryosphaeriaceae</taxon>
        <taxon>Lasiodiplodia</taxon>
    </lineage>
</organism>
<keyword evidence="2" id="KW-1185">Reference proteome</keyword>
<name>A0ACC2K049_9PEZI</name>